<name>A0AAW0CRJ5_9AGAR</name>
<dbReference type="AlphaFoldDB" id="A0AAW0CRJ5"/>
<reference evidence="1 2" key="1">
    <citation type="journal article" date="2024" name="J Genomics">
        <title>Draft genome sequencing and assembly of Favolaschia claudopus CIRM-BRFM 2984 isolated from oak limbs.</title>
        <authorList>
            <person name="Navarro D."/>
            <person name="Drula E."/>
            <person name="Chaduli D."/>
            <person name="Cazenave R."/>
            <person name="Ahrendt S."/>
            <person name="Wang J."/>
            <person name="Lipzen A."/>
            <person name="Daum C."/>
            <person name="Barry K."/>
            <person name="Grigoriev I.V."/>
            <person name="Favel A."/>
            <person name="Rosso M.N."/>
            <person name="Martin F."/>
        </authorList>
    </citation>
    <scope>NUCLEOTIDE SEQUENCE [LARGE SCALE GENOMIC DNA]</scope>
    <source>
        <strain evidence="1 2">CIRM-BRFM 2984</strain>
    </source>
</reference>
<protein>
    <recommendedName>
        <fullName evidence="3">F-box domain-containing protein</fullName>
    </recommendedName>
</protein>
<proteinExistence type="predicted"/>
<dbReference type="Gene3D" id="3.80.10.10">
    <property type="entry name" value="Ribonuclease Inhibitor"/>
    <property type="match status" value="1"/>
</dbReference>
<evidence type="ECO:0000313" key="2">
    <source>
        <dbReference type="Proteomes" id="UP001362999"/>
    </source>
</evidence>
<gene>
    <name evidence="1" type="ORF">R3P38DRAFT_2891264</name>
</gene>
<accession>A0AAW0CRJ5</accession>
<organism evidence="1 2">
    <name type="scientific">Favolaschia claudopus</name>
    <dbReference type="NCBI Taxonomy" id="2862362"/>
    <lineage>
        <taxon>Eukaryota</taxon>
        <taxon>Fungi</taxon>
        <taxon>Dikarya</taxon>
        <taxon>Basidiomycota</taxon>
        <taxon>Agaricomycotina</taxon>
        <taxon>Agaricomycetes</taxon>
        <taxon>Agaricomycetidae</taxon>
        <taxon>Agaricales</taxon>
        <taxon>Marasmiineae</taxon>
        <taxon>Mycenaceae</taxon>
        <taxon>Favolaschia</taxon>
    </lineage>
</organism>
<evidence type="ECO:0000313" key="1">
    <source>
        <dbReference type="EMBL" id="KAK7042571.1"/>
    </source>
</evidence>
<dbReference type="EMBL" id="JAWWNJ010000013">
    <property type="protein sequence ID" value="KAK7042571.1"/>
    <property type="molecule type" value="Genomic_DNA"/>
</dbReference>
<comment type="caution">
    <text evidence="1">The sequence shown here is derived from an EMBL/GenBank/DDBJ whole genome shotgun (WGS) entry which is preliminary data.</text>
</comment>
<sequence length="579" mass="65337">MRPSLIRALSSEEVSSFSSRSVRENFTDEIDLLLKELDSAYVSLKASNMLPVKQALKLFRRKSKQYLLRESQEEDTTLSLAADVSSGRRSIGSLQLAEISLLQQQLRARRNSLASIDRLPTEILAPIIEFCCPTIDADKPEFRTANFILGLGVSHVCRRWRDIAMSSPKFWTCIVVSRPRWADELLRRSGTAPLSVGIDPSSVRTKNRANRLSGLFEHMSRIQLLHLCLTDDGVIPTGLSFPAPIMKAFYLHYTGPSRPFVAEKLFNAESPKLQHLSLKHCSLPWESPLWVNLVSLELIHSPIALELLATMPRLRELFLENSFNETPNPSAPTTLQLKKLDLTDSLHLCSRFLHVVSIPNSRICLAANFVGSDLRSMFEALERNRVEADRSFLTGLKLTDLPTLGDGPQFEVCIFSRAHRSDAHYIIRLLGDPSLPRWREDVIAALLKTMPFDEAATLTIKCKGLKLSGSLLLSKRFRSIAFYHDLVTFAEPLESDPLMKAADRFDPLYAIVHYPQLRKLGFFHVAISERQGENIVDWLAQRKRLGLGIDEMRLIDCTVTSPEFGSMKELVEHIYTASA</sequence>
<dbReference type="Proteomes" id="UP001362999">
    <property type="component" value="Unassembled WGS sequence"/>
</dbReference>
<evidence type="ECO:0008006" key="3">
    <source>
        <dbReference type="Google" id="ProtNLM"/>
    </source>
</evidence>
<dbReference type="InterPro" id="IPR032675">
    <property type="entry name" value="LRR_dom_sf"/>
</dbReference>
<keyword evidence="2" id="KW-1185">Reference proteome</keyword>